<keyword evidence="7" id="KW-1185">Reference proteome</keyword>
<dbReference type="InterPro" id="IPR014031">
    <property type="entry name" value="Ketoacyl_synth_C"/>
</dbReference>
<evidence type="ECO:0000256" key="4">
    <source>
        <dbReference type="RuleBase" id="RU003694"/>
    </source>
</evidence>
<evidence type="ECO:0000256" key="3">
    <source>
        <dbReference type="ARBA" id="ARBA00022679"/>
    </source>
</evidence>
<protein>
    <recommendedName>
        <fullName evidence="2">beta-ketoacyl-[acyl-carrier-protein] synthase I</fullName>
        <ecNumber evidence="2">2.3.1.41</ecNumber>
    </recommendedName>
</protein>
<dbReference type="InterPro" id="IPR000794">
    <property type="entry name" value="Beta-ketoacyl_synthase"/>
</dbReference>
<feature type="domain" description="Ketosynthase family 3 (KS3)" evidence="5">
    <location>
        <begin position="1"/>
        <end position="390"/>
    </location>
</feature>
<comment type="similarity">
    <text evidence="1 4">Belongs to the thiolase-like superfamily. Beta-ketoacyl-ACP synthases family.</text>
</comment>
<name>A0A8S1F948_9PELO</name>
<dbReference type="SUPFAM" id="SSF53901">
    <property type="entry name" value="Thiolase-like"/>
    <property type="match status" value="2"/>
</dbReference>
<dbReference type="InterPro" id="IPR014030">
    <property type="entry name" value="Ketoacyl_synth_N"/>
</dbReference>
<accession>A0A8S1F948</accession>
<proteinExistence type="inferred from homology"/>
<dbReference type="EMBL" id="CADEPM010000007">
    <property type="protein sequence ID" value="CAB3408499.1"/>
    <property type="molecule type" value="Genomic_DNA"/>
</dbReference>
<dbReference type="Pfam" id="PF02801">
    <property type="entry name" value="Ketoacyl-synt_C"/>
    <property type="match status" value="1"/>
</dbReference>
<dbReference type="Proteomes" id="UP000494206">
    <property type="component" value="Unassembled WGS sequence"/>
</dbReference>
<dbReference type="GO" id="GO:0006633">
    <property type="term" value="P:fatty acid biosynthetic process"/>
    <property type="evidence" value="ECO:0007669"/>
    <property type="project" value="InterPro"/>
</dbReference>
<evidence type="ECO:0000259" key="5">
    <source>
        <dbReference type="PROSITE" id="PS52004"/>
    </source>
</evidence>
<dbReference type="PROSITE" id="PS52004">
    <property type="entry name" value="KS3_2"/>
    <property type="match status" value="1"/>
</dbReference>
<evidence type="ECO:0000313" key="7">
    <source>
        <dbReference type="Proteomes" id="UP000494206"/>
    </source>
</evidence>
<dbReference type="Pfam" id="PF00109">
    <property type="entry name" value="ketoacyl-synt"/>
    <property type="match status" value="1"/>
</dbReference>
<evidence type="ECO:0000256" key="2">
    <source>
        <dbReference type="ARBA" id="ARBA00013191"/>
    </source>
</evidence>
<dbReference type="PROSITE" id="PS00606">
    <property type="entry name" value="KS3_1"/>
    <property type="match status" value="1"/>
</dbReference>
<evidence type="ECO:0000256" key="1">
    <source>
        <dbReference type="ARBA" id="ARBA00008467"/>
    </source>
</evidence>
<organism evidence="6 7">
    <name type="scientific">Caenorhabditis bovis</name>
    <dbReference type="NCBI Taxonomy" id="2654633"/>
    <lineage>
        <taxon>Eukaryota</taxon>
        <taxon>Metazoa</taxon>
        <taxon>Ecdysozoa</taxon>
        <taxon>Nematoda</taxon>
        <taxon>Chromadorea</taxon>
        <taxon>Rhabditida</taxon>
        <taxon>Rhabditina</taxon>
        <taxon>Rhabditomorpha</taxon>
        <taxon>Rhabditoidea</taxon>
        <taxon>Rhabditidae</taxon>
        <taxon>Peloderinae</taxon>
        <taxon>Caenorhabditis</taxon>
    </lineage>
</organism>
<dbReference type="OrthoDB" id="5334845at2759"/>
<dbReference type="PANTHER" id="PTHR11712">
    <property type="entry name" value="POLYKETIDE SYNTHASE-RELATED"/>
    <property type="match status" value="1"/>
</dbReference>
<sequence length="391" mass="41542">MGSLTPYGVTVNALRNGLNQGVSALKYDENLKFVVGAIGGENFEERWSTGERREMSRSSMAALVVAEEALTNANAVDIDHTETMVNIGTCMSDLMHIGETAAKVNQNQARKISPYFVPRILNNLPAGYVAMKYKMKGDVEATSTACATGLHCIGNAFRAVRHGYSRRAVAGAVECALNPIALAGFDRMRALAKGATPEISRPFDKKRGGFVLSEGAGVLFIERFDDAKARNASILAEIIGYGTSSDCHHISTPDPSAIGAILSMRRAIQDARIDVNDVEYVNAHATSTPTGDTVEAKAVRNVFEGQSIAVSSIKGHIGHLLGAAGSVETIATVLAAVDGVLPQNLNLEESEDGDGIDLLKTTKPWTSSNRIAICNSFGFGATNASLLIKRV</sequence>
<gene>
    <name evidence="6" type="ORF">CBOVIS_LOCUS10277</name>
</gene>
<reference evidence="6 7" key="1">
    <citation type="submission" date="2020-04" db="EMBL/GenBank/DDBJ databases">
        <authorList>
            <person name="Laetsch R D."/>
            <person name="Stevens L."/>
            <person name="Kumar S."/>
            <person name="Blaxter L. M."/>
        </authorList>
    </citation>
    <scope>NUCLEOTIDE SEQUENCE [LARGE SCALE GENOMIC DNA]</scope>
</reference>
<dbReference type="AlphaFoldDB" id="A0A8S1F948"/>
<dbReference type="GO" id="GO:0004315">
    <property type="term" value="F:3-oxoacyl-[acyl-carrier-protein] synthase activity"/>
    <property type="evidence" value="ECO:0007669"/>
    <property type="project" value="UniProtKB-EC"/>
</dbReference>
<dbReference type="Gene3D" id="3.40.47.10">
    <property type="match status" value="1"/>
</dbReference>
<keyword evidence="3 4" id="KW-0808">Transferase</keyword>
<comment type="caution">
    <text evidence="6">The sequence shown here is derived from an EMBL/GenBank/DDBJ whole genome shotgun (WGS) entry which is preliminary data.</text>
</comment>
<dbReference type="GO" id="GO:0005739">
    <property type="term" value="C:mitochondrion"/>
    <property type="evidence" value="ECO:0007669"/>
    <property type="project" value="TreeGrafter"/>
</dbReference>
<dbReference type="SMART" id="SM00825">
    <property type="entry name" value="PKS_KS"/>
    <property type="match status" value="1"/>
</dbReference>
<dbReference type="EC" id="2.3.1.41" evidence="2"/>
<dbReference type="PANTHER" id="PTHR11712:SF336">
    <property type="entry name" value="3-OXOACYL-[ACYL-CARRIER-PROTEIN] SYNTHASE, MITOCHONDRIAL"/>
    <property type="match status" value="1"/>
</dbReference>
<evidence type="ECO:0000313" key="6">
    <source>
        <dbReference type="EMBL" id="CAB3408499.1"/>
    </source>
</evidence>
<dbReference type="InterPro" id="IPR016039">
    <property type="entry name" value="Thiolase-like"/>
</dbReference>
<dbReference type="CDD" id="cd00834">
    <property type="entry name" value="KAS_I_II"/>
    <property type="match status" value="1"/>
</dbReference>
<dbReference type="InterPro" id="IPR018201">
    <property type="entry name" value="Ketoacyl_synth_AS"/>
</dbReference>
<dbReference type="InterPro" id="IPR020841">
    <property type="entry name" value="PKS_Beta-ketoAc_synthase_dom"/>
</dbReference>